<keyword evidence="4" id="KW-0645">Protease</keyword>
<comment type="catalytic activity">
    <reaction evidence="1">
        <text>Hydrolysis of Pro-|-Xaa &gt;&gt; Ala-|-Xaa in oligopeptides.</text>
        <dbReference type="EC" id="3.4.21.26"/>
    </reaction>
</comment>
<keyword evidence="5" id="KW-0378">Hydrolase</keyword>
<dbReference type="InterPro" id="IPR051167">
    <property type="entry name" value="Prolyl_oligopep/macrocyclase"/>
</dbReference>
<evidence type="ECO:0000256" key="2">
    <source>
        <dbReference type="ARBA" id="ARBA00005228"/>
    </source>
</evidence>
<dbReference type="Proteomes" id="UP001595420">
    <property type="component" value="Unassembled WGS sequence"/>
</dbReference>
<accession>A0ABV7BVJ5</accession>
<evidence type="ECO:0000259" key="8">
    <source>
        <dbReference type="Pfam" id="PF02897"/>
    </source>
</evidence>
<dbReference type="SUPFAM" id="SSF53474">
    <property type="entry name" value="alpha/beta-Hydrolases"/>
    <property type="match status" value="1"/>
</dbReference>
<name>A0ABV7BVJ5_9PROT</name>
<feature type="domain" description="Peptidase S9A N-terminal" evidence="8">
    <location>
        <begin position="49"/>
        <end position="453"/>
    </location>
</feature>
<dbReference type="Pfam" id="PF00326">
    <property type="entry name" value="Peptidase_S9"/>
    <property type="match status" value="1"/>
</dbReference>
<dbReference type="PROSITE" id="PS51318">
    <property type="entry name" value="TAT"/>
    <property type="match status" value="1"/>
</dbReference>
<feature type="domain" description="Peptidase S9 prolyl oligopeptidase catalytic" evidence="7">
    <location>
        <begin position="514"/>
        <end position="721"/>
    </location>
</feature>
<dbReference type="PANTHER" id="PTHR42881">
    <property type="entry name" value="PROLYL ENDOPEPTIDASE"/>
    <property type="match status" value="1"/>
</dbReference>
<evidence type="ECO:0000256" key="1">
    <source>
        <dbReference type="ARBA" id="ARBA00001070"/>
    </source>
</evidence>
<evidence type="ECO:0000256" key="3">
    <source>
        <dbReference type="ARBA" id="ARBA00011897"/>
    </source>
</evidence>
<evidence type="ECO:0000313" key="10">
    <source>
        <dbReference type="Proteomes" id="UP001595420"/>
    </source>
</evidence>
<dbReference type="Gene3D" id="2.130.10.120">
    <property type="entry name" value="Prolyl oligopeptidase, N-terminal domain"/>
    <property type="match status" value="1"/>
</dbReference>
<protein>
    <recommendedName>
        <fullName evidence="3">prolyl oligopeptidase</fullName>
        <ecNumber evidence="3">3.4.21.26</ecNumber>
    </recommendedName>
</protein>
<dbReference type="InterPro" id="IPR006311">
    <property type="entry name" value="TAT_signal"/>
</dbReference>
<evidence type="ECO:0000313" key="9">
    <source>
        <dbReference type="EMBL" id="MFC3000936.1"/>
    </source>
</evidence>
<evidence type="ECO:0000256" key="4">
    <source>
        <dbReference type="ARBA" id="ARBA00022670"/>
    </source>
</evidence>
<reference evidence="10" key="1">
    <citation type="journal article" date="2019" name="Int. J. Syst. Evol. Microbiol.">
        <title>The Global Catalogue of Microorganisms (GCM) 10K type strain sequencing project: providing services to taxonomists for standard genome sequencing and annotation.</title>
        <authorList>
            <consortium name="The Broad Institute Genomics Platform"/>
            <consortium name="The Broad Institute Genome Sequencing Center for Infectious Disease"/>
            <person name="Wu L."/>
            <person name="Ma J."/>
        </authorList>
    </citation>
    <scope>NUCLEOTIDE SEQUENCE [LARGE SCALE GENOMIC DNA]</scope>
    <source>
        <strain evidence="10">CGMCC 1.16855</strain>
    </source>
</reference>
<dbReference type="EC" id="3.4.21.26" evidence="3"/>
<dbReference type="InterPro" id="IPR029058">
    <property type="entry name" value="AB_hydrolase_fold"/>
</dbReference>
<dbReference type="PANTHER" id="PTHR42881:SF2">
    <property type="entry name" value="PROLYL ENDOPEPTIDASE"/>
    <property type="match status" value="1"/>
</dbReference>
<dbReference type="EMBL" id="JBHRSB010000003">
    <property type="protein sequence ID" value="MFC3000936.1"/>
    <property type="molecule type" value="Genomic_DNA"/>
</dbReference>
<dbReference type="InterPro" id="IPR002470">
    <property type="entry name" value="Peptidase_S9A"/>
</dbReference>
<dbReference type="Gene3D" id="3.40.50.1820">
    <property type="entry name" value="alpha/beta hydrolase"/>
    <property type="match status" value="1"/>
</dbReference>
<organism evidence="9 10">
    <name type="scientific">Falsiroseomonas tokyonensis</name>
    <dbReference type="NCBI Taxonomy" id="430521"/>
    <lineage>
        <taxon>Bacteria</taxon>
        <taxon>Pseudomonadati</taxon>
        <taxon>Pseudomonadota</taxon>
        <taxon>Alphaproteobacteria</taxon>
        <taxon>Acetobacterales</taxon>
        <taxon>Roseomonadaceae</taxon>
        <taxon>Falsiroseomonas</taxon>
    </lineage>
</organism>
<dbReference type="PRINTS" id="PR00862">
    <property type="entry name" value="PROLIGOPTASE"/>
</dbReference>
<dbReference type="InterPro" id="IPR001375">
    <property type="entry name" value="Peptidase_S9_cat"/>
</dbReference>
<keyword evidence="6" id="KW-0720">Serine protease</keyword>
<dbReference type="InterPro" id="IPR002471">
    <property type="entry name" value="Pept_S9_AS"/>
</dbReference>
<dbReference type="SUPFAM" id="SSF50993">
    <property type="entry name" value="Peptidase/esterase 'gauge' domain"/>
    <property type="match status" value="1"/>
</dbReference>
<evidence type="ECO:0000256" key="5">
    <source>
        <dbReference type="ARBA" id="ARBA00022801"/>
    </source>
</evidence>
<evidence type="ECO:0000256" key="6">
    <source>
        <dbReference type="ARBA" id="ARBA00022825"/>
    </source>
</evidence>
<gene>
    <name evidence="9" type="ORF">ACFOD3_13610</name>
</gene>
<dbReference type="PROSITE" id="PS00708">
    <property type="entry name" value="PRO_ENDOPEP_SER"/>
    <property type="match status" value="1"/>
</dbReference>
<keyword evidence="10" id="KW-1185">Reference proteome</keyword>
<proteinExistence type="inferred from homology"/>
<evidence type="ECO:0000259" key="7">
    <source>
        <dbReference type="Pfam" id="PF00326"/>
    </source>
</evidence>
<sequence>MRELPSSRRRVLLSGMLGTALATALSRLFPIRMAQGQTTEAAMPAITYPETRRSDVVEERFGHRIADPYRWLENDARRDREVAAWMAAQDRTARAYLASLPARESFHARLTTLFDHERLTAPQQRGGRYFFTRNAGLANQAMLIMREGADGPDRVLIDPNAWSSDGTRALAEWSASEDGRLVAFGVQESGGDWRTIRVLDVARGAFLEDEVRWARFTTLAWAKDGSGFFYSGFPAPADDTRSAAPVGGHAVHFHALGTAQAQDRVVHATPDQPHLVHVATVTDDGRYAAIFSSPGSGGSTPTIVDLSRPGWPSRTLVSNFDHFWAVIGCVGTNVILATQQGAARSRIVSFDLAAADADFVELVPEQDGTLSDAVLLGGRLVASYMVDVKTEVRRYRLDGTPDGAVALPGIGTAGAFRGRLADNEAFFTFTSFNAPTTIHRYDVSANVSTIWAKADVTIDPRIVVKQRFYASKDGTQVPMFLLRRADITGPAPTMLHVYGGYGISVVPMYSPALLAWVERGGVVAVANIRGGGEYGKAWHDAGRLLAKQNSFDDVIAAGEYLKAEGIAAPNGLAIQGSSNGGMIVGAAVNQRPDVFSAALPGVGVMDMLRFDRFTGGRLWVNEFGDPADEADFRNLLGYSPYHSVRSGAAYPAILVTTAEADDRVVPAHSFKYVAALQAADLGDRPRLLRIDTRAGHGTGKPIPQLIEELTDMLAFAARWTGLV</sequence>
<dbReference type="Pfam" id="PF02897">
    <property type="entry name" value="Peptidase_S9_N"/>
    <property type="match status" value="1"/>
</dbReference>
<comment type="similarity">
    <text evidence="2">Belongs to the peptidase S9A family.</text>
</comment>
<comment type="caution">
    <text evidence="9">The sequence shown here is derived from an EMBL/GenBank/DDBJ whole genome shotgun (WGS) entry which is preliminary data.</text>
</comment>
<dbReference type="InterPro" id="IPR023302">
    <property type="entry name" value="Pept_S9A_N"/>
</dbReference>